<evidence type="ECO:0000313" key="8">
    <source>
        <dbReference type="Proteomes" id="UP000324800"/>
    </source>
</evidence>
<evidence type="ECO:0000313" key="7">
    <source>
        <dbReference type="EMBL" id="KAA6389135.1"/>
    </source>
</evidence>
<dbReference type="InterPro" id="IPR058584">
    <property type="entry name" value="IMB1_TNPO1-like_TPR"/>
</dbReference>
<evidence type="ECO:0000256" key="1">
    <source>
        <dbReference type="ARBA" id="ARBA00004496"/>
    </source>
</evidence>
<comment type="subcellular location">
    <subcellularLocation>
        <location evidence="1">Cytoplasm</location>
    </subcellularLocation>
</comment>
<protein>
    <submittedName>
        <fullName evidence="7">Putative importin beta-1 subunit</fullName>
    </submittedName>
</protein>
<feature type="domain" description="Importin subunit beta-1/Transportin-1-like TPR repeats" evidence="6">
    <location>
        <begin position="142"/>
        <end position="480"/>
    </location>
</feature>
<dbReference type="Gene3D" id="1.25.10.10">
    <property type="entry name" value="Leucine-rich Repeat Variant"/>
    <property type="match status" value="1"/>
</dbReference>
<dbReference type="InterPro" id="IPR016024">
    <property type="entry name" value="ARM-type_fold"/>
</dbReference>
<dbReference type="AlphaFoldDB" id="A0A5J4W2T8"/>
<evidence type="ECO:0000256" key="4">
    <source>
        <dbReference type="ARBA" id="ARBA00022737"/>
    </source>
</evidence>
<dbReference type="GO" id="GO:0006606">
    <property type="term" value="P:protein import into nucleus"/>
    <property type="evidence" value="ECO:0007669"/>
    <property type="project" value="InterPro"/>
</dbReference>
<dbReference type="Proteomes" id="UP000324800">
    <property type="component" value="Unassembled WGS sequence"/>
</dbReference>
<dbReference type="OrthoDB" id="10263328at2759"/>
<keyword evidence="2" id="KW-0813">Transport</keyword>
<reference evidence="7 8" key="1">
    <citation type="submission" date="2019-03" db="EMBL/GenBank/DDBJ databases">
        <title>Single cell metagenomics reveals metabolic interactions within the superorganism composed of flagellate Streblomastix strix and complex community of Bacteroidetes bacteria on its surface.</title>
        <authorList>
            <person name="Treitli S.C."/>
            <person name="Kolisko M."/>
            <person name="Husnik F."/>
            <person name="Keeling P."/>
            <person name="Hampl V."/>
        </authorList>
    </citation>
    <scope>NUCLEOTIDE SEQUENCE [LARGE SCALE GENOMIC DNA]</scope>
    <source>
        <strain evidence="7">ST1C</strain>
    </source>
</reference>
<keyword evidence="3" id="KW-0963">Cytoplasm</keyword>
<evidence type="ECO:0000256" key="5">
    <source>
        <dbReference type="ARBA" id="ARBA00022927"/>
    </source>
</evidence>
<dbReference type="EMBL" id="SNRW01003705">
    <property type="protein sequence ID" value="KAA6389135.1"/>
    <property type="molecule type" value="Genomic_DNA"/>
</dbReference>
<evidence type="ECO:0000256" key="3">
    <source>
        <dbReference type="ARBA" id="ARBA00022490"/>
    </source>
</evidence>
<sequence>MPGQQLQEVTLNVISHVGDEQTMQLAAAFLLRQLFDVISDPAVELNLPYISQGIQDESNWHKRDAALTILSQILESKQFKLLIPSLEQIANIVMRLSLQDPIDAVKESASYAFARLLTINEQLVKKRLAEVIYVSTTLCQSSSPYIARFGCQACKVICEYAEENKSKATNFLTPHFDALFSALLQCMVRSDSEQGRLHINALEALETLIKFCADGLQTPLCVKLDNLLDNFPQFTPDQQTQGVNQPNIVEKLQNLQSAFLTIITAIVGRIGVRVNERARKIFFQLYQLTTATNITVHEDVLMCLQQMASQLGPLFPTHSEPFRQYVKDALSFFDSPEIISSALGVVSDWARATEKKFTPLLDNFVIAVVNLLKDPACPLQCQPVALEALADMALATSGEFVKYIGDIMQFSIIAAQVQVTDKNPDGTDRRESAEYVAKMHEAVLLLWTMIVEGLRDNQNTTQIQVIVPHVETMMAFVTMLIGRATADLPIPQQIIDAQQQYQTYNAQMPQNNPYQQMGQQIKIPLQLPQITINRNLPIGQGYDIDTHVFEQGRMPISLACGIIDLLI</sequence>
<gene>
    <name evidence="7" type="ORF">EZS28_015336</name>
</gene>
<organism evidence="7 8">
    <name type="scientific">Streblomastix strix</name>
    <dbReference type="NCBI Taxonomy" id="222440"/>
    <lineage>
        <taxon>Eukaryota</taxon>
        <taxon>Metamonada</taxon>
        <taxon>Preaxostyla</taxon>
        <taxon>Oxymonadida</taxon>
        <taxon>Streblomastigidae</taxon>
        <taxon>Streblomastix</taxon>
    </lineage>
</organism>
<feature type="non-terminal residue" evidence="7">
    <location>
        <position position="567"/>
    </location>
</feature>
<dbReference type="PANTHER" id="PTHR10527">
    <property type="entry name" value="IMPORTIN BETA"/>
    <property type="match status" value="1"/>
</dbReference>
<dbReference type="GO" id="GO:0005737">
    <property type="term" value="C:cytoplasm"/>
    <property type="evidence" value="ECO:0007669"/>
    <property type="project" value="UniProtKB-SubCell"/>
</dbReference>
<dbReference type="InterPro" id="IPR040122">
    <property type="entry name" value="Importin_beta"/>
</dbReference>
<keyword evidence="5" id="KW-0653">Protein transport</keyword>
<comment type="caution">
    <text evidence="7">The sequence shown here is derived from an EMBL/GenBank/DDBJ whole genome shotgun (WGS) entry which is preliminary data.</text>
</comment>
<keyword evidence="4" id="KW-0677">Repeat</keyword>
<dbReference type="Pfam" id="PF25574">
    <property type="entry name" value="TPR_IMB1"/>
    <property type="match status" value="1"/>
</dbReference>
<evidence type="ECO:0000256" key="2">
    <source>
        <dbReference type="ARBA" id="ARBA00022448"/>
    </source>
</evidence>
<evidence type="ECO:0000259" key="6">
    <source>
        <dbReference type="Pfam" id="PF25574"/>
    </source>
</evidence>
<proteinExistence type="predicted"/>
<dbReference type="SUPFAM" id="SSF48371">
    <property type="entry name" value="ARM repeat"/>
    <property type="match status" value="1"/>
</dbReference>
<name>A0A5J4W2T8_9EUKA</name>
<dbReference type="InterPro" id="IPR011989">
    <property type="entry name" value="ARM-like"/>
</dbReference>
<accession>A0A5J4W2T8</accession>